<keyword evidence="6" id="KW-0808">Transferase</keyword>
<keyword evidence="10" id="KW-0812">Transmembrane</keyword>
<dbReference type="InterPro" id="IPR036890">
    <property type="entry name" value="HATPase_C_sf"/>
</dbReference>
<dbReference type="InterPro" id="IPR003661">
    <property type="entry name" value="HisK_dim/P_dom"/>
</dbReference>
<evidence type="ECO:0000259" key="12">
    <source>
        <dbReference type="PROSITE" id="PS50885"/>
    </source>
</evidence>
<reference evidence="14" key="1">
    <citation type="journal article" date="2019" name="Int. J. Syst. Evol. Microbiol.">
        <title>The Global Catalogue of Microorganisms (GCM) 10K type strain sequencing project: providing services to taxonomists for standard genome sequencing and annotation.</title>
        <authorList>
            <consortium name="The Broad Institute Genomics Platform"/>
            <consortium name="The Broad Institute Genome Sequencing Center for Infectious Disease"/>
            <person name="Wu L."/>
            <person name="Ma J."/>
        </authorList>
    </citation>
    <scope>NUCLEOTIDE SEQUENCE [LARGE SCALE GENOMIC DNA]</scope>
    <source>
        <strain evidence="14">KCTC 32239</strain>
    </source>
</reference>
<dbReference type="EC" id="2.7.13.3" evidence="3"/>
<keyword evidence="7" id="KW-0547">Nucleotide-binding</keyword>
<dbReference type="EMBL" id="BMYZ01000003">
    <property type="protein sequence ID" value="GGY84076.1"/>
    <property type="molecule type" value="Genomic_DNA"/>
</dbReference>
<comment type="catalytic activity">
    <reaction evidence="1">
        <text>ATP + protein L-histidine = ADP + protein N-phospho-L-histidine.</text>
        <dbReference type="EC" id="2.7.13.3"/>
    </reaction>
</comment>
<sequence length="423" mass="47760">MNRAFVSLYLIIVLSILLLGLVLNKFWDDINPPQAVDTAVVDLFSLIEQSLEADSGKDKQALLHKAIAQLKYKVSLISVTDFSRTTMAEKIKRGEIVSATDEHTNYFYKRVANTDDVLMLSYPSELNKRSEFYIAFILLFYAAIAGVVFLWVWPLTRDLARLSQHAQQMGGEGQATTIAISSRSVLYPFAKVFNAMAKRLDEILRSQKEMTLAVSHELRTPLARMKFALAITEEQNLPANLARQLSSINRDILEMESLINSFLAYAAFDQQSQRLNQREGHIQDLVQDIIHRLANHLDDQVRIEVVDKTEGAAMKCEWSLMQTAIQNLIHNASGYAKSIIRITLQVNSNDFVIAVEDDGPGVPEDQRNRIFESFVRIYSELPNRSGFGLGLALVKRIMDWHLGSAVCSHSDLGGAKFLLKWPR</sequence>
<evidence type="ECO:0000256" key="1">
    <source>
        <dbReference type="ARBA" id="ARBA00000085"/>
    </source>
</evidence>
<organism evidence="13 14">
    <name type="scientific">Cellvibrio zantedeschiae</name>
    <dbReference type="NCBI Taxonomy" id="1237077"/>
    <lineage>
        <taxon>Bacteria</taxon>
        <taxon>Pseudomonadati</taxon>
        <taxon>Pseudomonadota</taxon>
        <taxon>Gammaproteobacteria</taxon>
        <taxon>Cellvibrionales</taxon>
        <taxon>Cellvibrionaceae</taxon>
        <taxon>Cellvibrio</taxon>
    </lineage>
</organism>
<protein>
    <recommendedName>
        <fullName evidence="3">histidine kinase</fullName>
        <ecNumber evidence="3">2.7.13.3</ecNumber>
    </recommendedName>
</protein>
<dbReference type="SUPFAM" id="SSF47384">
    <property type="entry name" value="Homodimeric domain of signal transducing histidine kinase"/>
    <property type="match status" value="1"/>
</dbReference>
<evidence type="ECO:0000256" key="3">
    <source>
        <dbReference type="ARBA" id="ARBA00012438"/>
    </source>
</evidence>
<dbReference type="RefSeq" id="WP_189420292.1">
    <property type="nucleotide sequence ID" value="NZ_BMYZ01000003.1"/>
</dbReference>
<dbReference type="InterPro" id="IPR050980">
    <property type="entry name" value="2C_sensor_his_kinase"/>
</dbReference>
<dbReference type="PANTHER" id="PTHR44936">
    <property type="entry name" value="SENSOR PROTEIN CREC"/>
    <property type="match status" value="1"/>
</dbReference>
<evidence type="ECO:0000256" key="7">
    <source>
        <dbReference type="ARBA" id="ARBA00022741"/>
    </source>
</evidence>
<evidence type="ECO:0000256" key="8">
    <source>
        <dbReference type="ARBA" id="ARBA00022777"/>
    </source>
</evidence>
<keyword evidence="8 13" id="KW-0418">Kinase</keyword>
<keyword evidence="5" id="KW-0597">Phosphoprotein</keyword>
<feature type="domain" description="Histidine kinase" evidence="11">
    <location>
        <begin position="213"/>
        <end position="423"/>
    </location>
</feature>
<dbReference type="SMART" id="SM00388">
    <property type="entry name" value="HisKA"/>
    <property type="match status" value="1"/>
</dbReference>
<dbReference type="PANTHER" id="PTHR44936:SF10">
    <property type="entry name" value="SENSOR PROTEIN RSTB"/>
    <property type="match status" value="1"/>
</dbReference>
<dbReference type="GO" id="GO:0016301">
    <property type="term" value="F:kinase activity"/>
    <property type="evidence" value="ECO:0007669"/>
    <property type="project" value="UniProtKB-KW"/>
</dbReference>
<comment type="subcellular location">
    <subcellularLocation>
        <location evidence="2">Cell membrane</location>
        <topology evidence="2">Multi-pass membrane protein</topology>
    </subcellularLocation>
</comment>
<dbReference type="Pfam" id="PF00512">
    <property type="entry name" value="HisKA"/>
    <property type="match status" value="1"/>
</dbReference>
<comment type="caution">
    <text evidence="13">The sequence shown here is derived from an EMBL/GenBank/DDBJ whole genome shotgun (WGS) entry which is preliminary data.</text>
</comment>
<dbReference type="Pfam" id="PF02518">
    <property type="entry name" value="HATPase_c"/>
    <property type="match status" value="1"/>
</dbReference>
<keyword evidence="14" id="KW-1185">Reference proteome</keyword>
<feature type="transmembrane region" description="Helical" evidence="10">
    <location>
        <begin position="6"/>
        <end position="23"/>
    </location>
</feature>
<dbReference type="SMART" id="SM00387">
    <property type="entry name" value="HATPase_c"/>
    <property type="match status" value="1"/>
</dbReference>
<dbReference type="InterPro" id="IPR004358">
    <property type="entry name" value="Sig_transdc_His_kin-like_C"/>
</dbReference>
<name>A0ABQ3B7X8_9GAMM</name>
<gene>
    <name evidence="13" type="primary">rstB</name>
    <name evidence="13" type="ORF">GCM10011613_31230</name>
</gene>
<evidence type="ECO:0000256" key="4">
    <source>
        <dbReference type="ARBA" id="ARBA00022475"/>
    </source>
</evidence>
<dbReference type="SUPFAM" id="SSF55874">
    <property type="entry name" value="ATPase domain of HSP90 chaperone/DNA topoisomerase II/histidine kinase"/>
    <property type="match status" value="1"/>
</dbReference>
<dbReference type="InterPro" id="IPR036097">
    <property type="entry name" value="HisK_dim/P_sf"/>
</dbReference>
<evidence type="ECO:0000259" key="11">
    <source>
        <dbReference type="PROSITE" id="PS50109"/>
    </source>
</evidence>
<dbReference type="PRINTS" id="PR00344">
    <property type="entry name" value="BCTRLSENSOR"/>
</dbReference>
<dbReference type="CDD" id="cd00082">
    <property type="entry name" value="HisKA"/>
    <property type="match status" value="1"/>
</dbReference>
<accession>A0ABQ3B7X8</accession>
<dbReference type="InterPro" id="IPR005467">
    <property type="entry name" value="His_kinase_dom"/>
</dbReference>
<feature type="domain" description="HAMP" evidence="12">
    <location>
        <begin position="153"/>
        <end position="205"/>
    </location>
</feature>
<proteinExistence type="predicted"/>
<feature type="transmembrane region" description="Helical" evidence="10">
    <location>
        <begin position="132"/>
        <end position="153"/>
    </location>
</feature>
<dbReference type="PROSITE" id="PS50885">
    <property type="entry name" value="HAMP"/>
    <property type="match status" value="1"/>
</dbReference>
<keyword evidence="4" id="KW-1003">Cell membrane</keyword>
<dbReference type="Gene3D" id="1.10.287.130">
    <property type="match status" value="1"/>
</dbReference>
<evidence type="ECO:0000256" key="9">
    <source>
        <dbReference type="ARBA" id="ARBA00022840"/>
    </source>
</evidence>
<keyword evidence="10" id="KW-1133">Transmembrane helix</keyword>
<evidence type="ECO:0000256" key="10">
    <source>
        <dbReference type="SAM" id="Phobius"/>
    </source>
</evidence>
<keyword evidence="9" id="KW-0067">ATP-binding</keyword>
<evidence type="ECO:0000313" key="13">
    <source>
        <dbReference type="EMBL" id="GGY84076.1"/>
    </source>
</evidence>
<evidence type="ECO:0000256" key="5">
    <source>
        <dbReference type="ARBA" id="ARBA00022553"/>
    </source>
</evidence>
<dbReference type="PROSITE" id="PS50109">
    <property type="entry name" value="HIS_KIN"/>
    <property type="match status" value="1"/>
</dbReference>
<keyword evidence="10" id="KW-0472">Membrane</keyword>
<dbReference type="Gene3D" id="3.30.565.10">
    <property type="entry name" value="Histidine kinase-like ATPase, C-terminal domain"/>
    <property type="match status" value="1"/>
</dbReference>
<evidence type="ECO:0000313" key="14">
    <source>
        <dbReference type="Proteomes" id="UP000619761"/>
    </source>
</evidence>
<evidence type="ECO:0000256" key="6">
    <source>
        <dbReference type="ARBA" id="ARBA00022679"/>
    </source>
</evidence>
<dbReference type="InterPro" id="IPR003594">
    <property type="entry name" value="HATPase_dom"/>
</dbReference>
<evidence type="ECO:0000256" key="2">
    <source>
        <dbReference type="ARBA" id="ARBA00004651"/>
    </source>
</evidence>
<dbReference type="Proteomes" id="UP000619761">
    <property type="component" value="Unassembled WGS sequence"/>
</dbReference>
<dbReference type="InterPro" id="IPR003660">
    <property type="entry name" value="HAMP_dom"/>
</dbReference>